<dbReference type="SMART" id="SM00530">
    <property type="entry name" value="HTH_XRE"/>
    <property type="match status" value="1"/>
</dbReference>
<dbReference type="KEGG" id="jda:BW727_100091"/>
<evidence type="ECO:0000313" key="3">
    <source>
        <dbReference type="Proteomes" id="UP000188993"/>
    </source>
</evidence>
<name>A0A1S6ILU2_9LACT</name>
<dbReference type="PROSITE" id="PS50943">
    <property type="entry name" value="HTH_CROC1"/>
    <property type="match status" value="1"/>
</dbReference>
<dbReference type="AlphaFoldDB" id="A0A1S6ILU2"/>
<dbReference type="InterPro" id="IPR010982">
    <property type="entry name" value="Lambda_DNA-bd_dom_sf"/>
</dbReference>
<dbReference type="GO" id="GO:0003677">
    <property type="term" value="F:DNA binding"/>
    <property type="evidence" value="ECO:0007669"/>
    <property type="project" value="InterPro"/>
</dbReference>
<dbReference type="OrthoDB" id="2629500at2"/>
<evidence type="ECO:0000259" key="1">
    <source>
        <dbReference type="PROSITE" id="PS50943"/>
    </source>
</evidence>
<dbReference type="CDD" id="cd00093">
    <property type="entry name" value="HTH_XRE"/>
    <property type="match status" value="1"/>
</dbReference>
<organism evidence="2 3">
    <name type="scientific">Jeotgalibaca dankookensis</name>
    <dbReference type="NCBI Taxonomy" id="708126"/>
    <lineage>
        <taxon>Bacteria</taxon>
        <taxon>Bacillati</taxon>
        <taxon>Bacillota</taxon>
        <taxon>Bacilli</taxon>
        <taxon>Lactobacillales</taxon>
        <taxon>Carnobacteriaceae</taxon>
        <taxon>Jeotgalibaca</taxon>
    </lineage>
</organism>
<dbReference type="EMBL" id="CP019728">
    <property type="protein sequence ID" value="AQS52501.1"/>
    <property type="molecule type" value="Genomic_DNA"/>
</dbReference>
<reference evidence="2 3" key="1">
    <citation type="journal article" date="2014" name="Int. J. Syst. Evol. Microbiol.">
        <title>Jeotgalibaca dankookensis gen. nov., sp. nov., a member of the family Carnobacteriaceae, isolated from seujeot (Korean traditional food).</title>
        <authorList>
            <person name="Lee D.G."/>
            <person name="Trujillo M.E."/>
            <person name="Kang H."/>
            <person name="Ahn T.Y."/>
        </authorList>
    </citation>
    <scope>NUCLEOTIDE SEQUENCE [LARGE SCALE GENOMIC DNA]</scope>
    <source>
        <strain evidence="2 3">EX-07</strain>
    </source>
</reference>
<sequence length="123" mass="13869">MDNFGDYLSKLRKDKKITLKSMAGLLGITSPYLSDVEKGRRDSFDIDKLNQIVDILSLTEDEANKLMNLAGDQRHNIAPDLPEYVAGKDYINAALRRAKDMGAGEAEWFEFIKSLENKSNKDV</sequence>
<dbReference type="STRING" id="708126.BW727_100091"/>
<dbReference type="Pfam" id="PF13560">
    <property type="entry name" value="HTH_31"/>
    <property type="match status" value="1"/>
</dbReference>
<gene>
    <name evidence="2" type="ORF">BW727_100091</name>
</gene>
<dbReference type="RefSeq" id="WP_062467868.1">
    <property type="nucleotide sequence ID" value="NZ_BBYN01000005.1"/>
</dbReference>
<dbReference type="SUPFAM" id="SSF47413">
    <property type="entry name" value="lambda repressor-like DNA-binding domains"/>
    <property type="match status" value="1"/>
</dbReference>
<protein>
    <recommendedName>
        <fullName evidence="1">HTH cro/C1-type domain-containing protein</fullName>
    </recommendedName>
</protein>
<dbReference type="InterPro" id="IPR001387">
    <property type="entry name" value="Cro/C1-type_HTH"/>
</dbReference>
<proteinExistence type="predicted"/>
<accession>A0A1S6ILU2</accession>
<feature type="domain" description="HTH cro/C1-type" evidence="1">
    <location>
        <begin position="8"/>
        <end position="63"/>
    </location>
</feature>
<keyword evidence="3" id="KW-1185">Reference proteome</keyword>
<evidence type="ECO:0000313" key="2">
    <source>
        <dbReference type="EMBL" id="AQS52501.1"/>
    </source>
</evidence>
<dbReference type="Gene3D" id="1.10.260.40">
    <property type="entry name" value="lambda repressor-like DNA-binding domains"/>
    <property type="match status" value="1"/>
</dbReference>
<dbReference type="Proteomes" id="UP000188993">
    <property type="component" value="Chromosome"/>
</dbReference>